<keyword evidence="1" id="KW-0732">Signal</keyword>
<evidence type="ECO:0000313" key="2">
    <source>
        <dbReference type="EMBL" id="GGF61369.1"/>
    </source>
</evidence>
<keyword evidence="3" id="KW-1185">Reference proteome</keyword>
<sequence>MRPVLIAAVLILSGASAHAASCEANFSVGGVPGLSAMSFRTWQEFPKVTPEAALKRLAQAVAAEGFDGIRTNKELNAIDAVQETTGSGRAQTLRVTARKTKTGTRVDAIFNIQAGQLTSEGVVREGLCKIIAETTP</sequence>
<gene>
    <name evidence="2" type="ORF">GCM10007301_21420</name>
</gene>
<dbReference type="AlphaFoldDB" id="A0A917BY45"/>
<feature type="chain" id="PRO_5036699010" description="DUF3568 family protein" evidence="1">
    <location>
        <begin position="20"/>
        <end position="136"/>
    </location>
</feature>
<evidence type="ECO:0000313" key="3">
    <source>
        <dbReference type="Proteomes" id="UP000606044"/>
    </source>
</evidence>
<feature type="signal peptide" evidence="1">
    <location>
        <begin position="1"/>
        <end position="19"/>
    </location>
</feature>
<protein>
    <recommendedName>
        <fullName evidence="4">DUF3568 family protein</fullName>
    </recommendedName>
</protein>
<dbReference type="RefSeq" id="WP_188578260.1">
    <property type="nucleotide sequence ID" value="NZ_BMCT01000002.1"/>
</dbReference>
<reference evidence="2" key="1">
    <citation type="journal article" date="2014" name="Int. J. Syst. Evol. Microbiol.">
        <title>Complete genome sequence of Corynebacterium casei LMG S-19264T (=DSM 44701T), isolated from a smear-ripened cheese.</title>
        <authorList>
            <consortium name="US DOE Joint Genome Institute (JGI-PGF)"/>
            <person name="Walter F."/>
            <person name="Albersmeier A."/>
            <person name="Kalinowski J."/>
            <person name="Ruckert C."/>
        </authorList>
    </citation>
    <scope>NUCLEOTIDE SEQUENCE</scope>
    <source>
        <strain evidence="2">CCM 7897</strain>
    </source>
</reference>
<evidence type="ECO:0008006" key="4">
    <source>
        <dbReference type="Google" id="ProtNLM"/>
    </source>
</evidence>
<name>A0A917BY45_9HYPH</name>
<dbReference type="Proteomes" id="UP000606044">
    <property type="component" value="Unassembled WGS sequence"/>
</dbReference>
<evidence type="ECO:0000256" key="1">
    <source>
        <dbReference type="SAM" id="SignalP"/>
    </source>
</evidence>
<comment type="caution">
    <text evidence="2">The sequence shown here is derived from an EMBL/GenBank/DDBJ whole genome shotgun (WGS) entry which is preliminary data.</text>
</comment>
<reference evidence="2" key="2">
    <citation type="submission" date="2020-09" db="EMBL/GenBank/DDBJ databases">
        <authorList>
            <person name="Sun Q."/>
            <person name="Sedlacek I."/>
        </authorList>
    </citation>
    <scope>NUCLEOTIDE SEQUENCE</scope>
    <source>
        <strain evidence="2">CCM 7897</strain>
    </source>
</reference>
<organism evidence="2 3">
    <name type="scientific">Azorhizobium oxalatiphilum</name>
    <dbReference type="NCBI Taxonomy" id="980631"/>
    <lineage>
        <taxon>Bacteria</taxon>
        <taxon>Pseudomonadati</taxon>
        <taxon>Pseudomonadota</taxon>
        <taxon>Alphaproteobacteria</taxon>
        <taxon>Hyphomicrobiales</taxon>
        <taxon>Xanthobacteraceae</taxon>
        <taxon>Azorhizobium</taxon>
    </lineage>
</organism>
<proteinExistence type="predicted"/>
<accession>A0A917BY45</accession>
<dbReference type="EMBL" id="BMCT01000002">
    <property type="protein sequence ID" value="GGF61369.1"/>
    <property type="molecule type" value="Genomic_DNA"/>
</dbReference>